<reference evidence="1 2" key="1">
    <citation type="journal article" date="2021" name="Appl. Environ. Microbiol.">
        <title>Genetic linkage and physical mapping for an oyster mushroom Pleurotus cornucopiae and QTL analysis for the trait cap color.</title>
        <authorList>
            <person name="Zhang Y."/>
            <person name="Gao W."/>
            <person name="Sonnenberg A."/>
            <person name="Chen Q."/>
            <person name="Zhang J."/>
            <person name="Huang C."/>
        </authorList>
    </citation>
    <scope>NUCLEOTIDE SEQUENCE [LARGE SCALE GENOMIC DNA]</scope>
    <source>
        <strain evidence="1">CCMSSC00406</strain>
    </source>
</reference>
<dbReference type="Proteomes" id="UP000824881">
    <property type="component" value="Unassembled WGS sequence"/>
</dbReference>
<organism evidence="1 2">
    <name type="scientific">Pleurotus cornucopiae</name>
    <name type="common">Cornucopia mushroom</name>
    <dbReference type="NCBI Taxonomy" id="5321"/>
    <lineage>
        <taxon>Eukaryota</taxon>
        <taxon>Fungi</taxon>
        <taxon>Dikarya</taxon>
        <taxon>Basidiomycota</taxon>
        <taxon>Agaricomycotina</taxon>
        <taxon>Agaricomycetes</taxon>
        <taxon>Agaricomycetidae</taxon>
        <taxon>Agaricales</taxon>
        <taxon>Pleurotineae</taxon>
        <taxon>Pleurotaceae</taxon>
        <taxon>Pleurotus</taxon>
    </lineage>
</organism>
<proteinExistence type="predicted"/>
<evidence type="ECO:0000313" key="2">
    <source>
        <dbReference type="Proteomes" id="UP000824881"/>
    </source>
</evidence>
<dbReference type="EMBL" id="WQMT02000002">
    <property type="protein sequence ID" value="KAG9225508.1"/>
    <property type="molecule type" value="Genomic_DNA"/>
</dbReference>
<comment type="caution">
    <text evidence="1">The sequence shown here is derived from an EMBL/GenBank/DDBJ whole genome shotgun (WGS) entry which is preliminary data.</text>
</comment>
<protein>
    <submittedName>
        <fullName evidence="1">Uncharacterized protein</fullName>
    </submittedName>
</protein>
<sequence>MTSIITGTAQAAHSALASLLANAQIKPGESIPEDIKVKENDAMAAEAFKLVGTNVIVGVPGAFTGTCSAQVPKYIQSLEKFKEKGVNNVFVVAANDVFVMKAWKEQLAASGTGVRFIADDKGELVSRLGLIFDASPLLGSPRAKFAEQISTDLPTCREMRIVVKSFNADNSTHGTPPYYMRSFELGGLPMTTLIGTDENDLRWTVTHPLDKELMLVVVDANGSSGGVPTRLFKVTAGQSITCIQARDPPTFTVTSNITGDVNTCDPWGLTIVGGSKPYSVTLAALSSPVVTNVTMGALDDRLTYINRADPNTILLASVTDFTGRYAFGTPSINTIGSTDIVCTGLNTVSGNNTEVVRQIEEAAAKEASDRKERSIIIGVCVSVGVLALLVLAGAAAWYWRRKNRKQMALEEAIPHKFEDSNSGQATPVVAYPHDVSPNPPRSHKSAELSGSSVALMHSQYANTPAFDPYRSESSNGPTHSELSSSGGSGSNLSSRPSFAAFPTTSRRTKAQEAGIRPTSADSNNHRPSSFDAASSSPQYQSTTPLLEEHPEIIIQHRDGGVVHELPPPYADRSSTPRQLR</sequence>
<accession>A0ACB7J807</accession>
<gene>
    <name evidence="1" type="ORF">CCMSSC00406_0003011</name>
</gene>
<name>A0ACB7J807_PLECO</name>
<evidence type="ECO:0000313" key="1">
    <source>
        <dbReference type="EMBL" id="KAG9225508.1"/>
    </source>
</evidence>
<keyword evidence="2" id="KW-1185">Reference proteome</keyword>